<dbReference type="Proteomes" id="UP001163046">
    <property type="component" value="Unassembled WGS sequence"/>
</dbReference>
<organism evidence="2 3">
    <name type="scientific">Desmophyllum pertusum</name>
    <dbReference type="NCBI Taxonomy" id="174260"/>
    <lineage>
        <taxon>Eukaryota</taxon>
        <taxon>Metazoa</taxon>
        <taxon>Cnidaria</taxon>
        <taxon>Anthozoa</taxon>
        <taxon>Hexacorallia</taxon>
        <taxon>Scleractinia</taxon>
        <taxon>Caryophylliina</taxon>
        <taxon>Caryophylliidae</taxon>
        <taxon>Desmophyllum</taxon>
    </lineage>
</organism>
<feature type="region of interest" description="Disordered" evidence="1">
    <location>
        <begin position="112"/>
        <end position="145"/>
    </location>
</feature>
<protein>
    <submittedName>
        <fullName evidence="2">Uncharacterized protein</fullName>
    </submittedName>
</protein>
<gene>
    <name evidence="2" type="ORF">OS493_023115</name>
</gene>
<accession>A0A9W9YYD8</accession>
<dbReference type="AlphaFoldDB" id="A0A9W9YYD8"/>
<keyword evidence="3" id="KW-1185">Reference proteome</keyword>
<feature type="region of interest" description="Disordered" evidence="1">
    <location>
        <begin position="284"/>
        <end position="310"/>
    </location>
</feature>
<comment type="caution">
    <text evidence="2">The sequence shown here is derived from an EMBL/GenBank/DDBJ whole genome shotgun (WGS) entry which is preliminary data.</text>
</comment>
<evidence type="ECO:0000256" key="1">
    <source>
        <dbReference type="SAM" id="MobiDB-lite"/>
    </source>
</evidence>
<feature type="compositionally biased region" description="Basic and acidic residues" evidence="1">
    <location>
        <begin position="122"/>
        <end position="137"/>
    </location>
</feature>
<name>A0A9W9YYD8_9CNID</name>
<sequence>MKNHRRKRRKKGKTYNEHVKETSIEADEIDPQVNEMKPGELQFNLVPADHYSLYERTSVRGENRKEEYVSSDESVLDKEDEEANRVIKGQRKSTLPPLKELERNRRRKRLTFAGTRRASRHSILDTKPDDVRNDMKENSTPTFSESHKKLASVSFVGIYDLDDMSKTETKQNKKLDGILKSSKQGTEVDINSAEEDTEERVKENELERTKGYVIQTLTLEGESLSSKRTLFQDKFILPGIKENALSTRSNNIPDDEYKTTKRRERLHKNRESHHRLPRIVQRENRLPRMNESSSKRTNKHRGKLRSHDNSFEQVYLERNIPRLPLVVNGRMTQF</sequence>
<dbReference type="EMBL" id="MU826842">
    <property type="protein sequence ID" value="KAJ7371777.1"/>
    <property type="molecule type" value="Genomic_DNA"/>
</dbReference>
<feature type="region of interest" description="Disordered" evidence="1">
    <location>
        <begin position="62"/>
        <end position="84"/>
    </location>
</feature>
<reference evidence="2" key="1">
    <citation type="submission" date="2023-01" db="EMBL/GenBank/DDBJ databases">
        <title>Genome assembly of the deep-sea coral Lophelia pertusa.</title>
        <authorList>
            <person name="Herrera S."/>
            <person name="Cordes E."/>
        </authorList>
    </citation>
    <scope>NUCLEOTIDE SEQUENCE</scope>
    <source>
        <strain evidence="2">USNM1676648</strain>
        <tissue evidence="2">Polyp</tissue>
    </source>
</reference>
<evidence type="ECO:0000313" key="3">
    <source>
        <dbReference type="Proteomes" id="UP001163046"/>
    </source>
</evidence>
<dbReference type="OrthoDB" id="5964674at2759"/>
<proteinExistence type="predicted"/>
<evidence type="ECO:0000313" key="2">
    <source>
        <dbReference type="EMBL" id="KAJ7371777.1"/>
    </source>
</evidence>